<organism evidence="3 4">
    <name type="scientific">Chlorogloeopsis fritschii PCC 6912</name>
    <dbReference type="NCBI Taxonomy" id="211165"/>
    <lineage>
        <taxon>Bacteria</taxon>
        <taxon>Bacillati</taxon>
        <taxon>Cyanobacteriota</taxon>
        <taxon>Cyanophyceae</taxon>
        <taxon>Nostocales</taxon>
        <taxon>Chlorogloeopsidaceae</taxon>
        <taxon>Chlorogloeopsis</taxon>
    </lineage>
</organism>
<proteinExistence type="predicted"/>
<dbReference type="OrthoDB" id="513138at2"/>
<name>A0A433NKF7_CHLFR</name>
<evidence type="ECO:0000256" key="1">
    <source>
        <dbReference type="SAM" id="MobiDB-lite"/>
    </source>
</evidence>
<gene>
    <name evidence="3" type="ORF">PCC6912_25480</name>
</gene>
<feature type="chain" id="PRO_5019135333" description="AMIN domain-containing protein" evidence="2">
    <location>
        <begin position="28"/>
        <end position="169"/>
    </location>
</feature>
<keyword evidence="4" id="KW-1185">Reference proteome</keyword>
<dbReference type="AlphaFoldDB" id="A0A433NKF7"/>
<dbReference type="STRING" id="211165.GCA_000317285_00434"/>
<feature type="signal peptide" evidence="2">
    <location>
        <begin position="1"/>
        <end position="27"/>
    </location>
</feature>
<keyword evidence="2" id="KW-0732">Signal</keyword>
<feature type="compositionally biased region" description="Low complexity" evidence="1">
    <location>
        <begin position="35"/>
        <end position="52"/>
    </location>
</feature>
<evidence type="ECO:0000256" key="2">
    <source>
        <dbReference type="SAM" id="SignalP"/>
    </source>
</evidence>
<dbReference type="EMBL" id="RSCJ01000008">
    <property type="protein sequence ID" value="RUR83174.1"/>
    <property type="molecule type" value="Genomic_DNA"/>
</dbReference>
<dbReference type="RefSeq" id="WP_016873011.1">
    <property type="nucleotide sequence ID" value="NZ_AJLN01000036.1"/>
</dbReference>
<dbReference type="Proteomes" id="UP000268857">
    <property type="component" value="Unassembled WGS sequence"/>
</dbReference>
<comment type="caution">
    <text evidence="3">The sequence shown here is derived from an EMBL/GenBank/DDBJ whole genome shotgun (WGS) entry which is preliminary data.</text>
</comment>
<evidence type="ECO:0000313" key="4">
    <source>
        <dbReference type="Proteomes" id="UP000268857"/>
    </source>
</evidence>
<reference evidence="3 4" key="1">
    <citation type="journal article" date="2019" name="Genome Biol. Evol.">
        <title>Day and night: Metabolic profiles and evolutionary relationships of six axenic non-marine cyanobacteria.</title>
        <authorList>
            <person name="Will S.E."/>
            <person name="Henke P."/>
            <person name="Boedeker C."/>
            <person name="Huang S."/>
            <person name="Brinkmann H."/>
            <person name="Rohde M."/>
            <person name="Jarek M."/>
            <person name="Friedl T."/>
            <person name="Seufert S."/>
            <person name="Schumacher M."/>
            <person name="Overmann J."/>
            <person name="Neumann-Schaal M."/>
            <person name="Petersen J."/>
        </authorList>
    </citation>
    <scope>NUCLEOTIDE SEQUENCE [LARGE SCALE GENOMIC DNA]</scope>
    <source>
        <strain evidence="3 4">PCC 6912</strain>
    </source>
</reference>
<accession>A0A433NKF7</accession>
<sequence>MRQLTKMQLWLVAGVPMVVGLTVPALAQNPPTPKLPTQKLPTQQNLPTQNPPARTYQPGYWQPIARVNPKQAVTVVLLNETKMPLKYNFLDGRADNDLPVGGNAKLNNIALPVNIAIYNPSQEAASGKAGGLRYETSAKGNTIEVRVQPVEVGGYRVLNVSKGGGVYAY</sequence>
<protein>
    <recommendedName>
        <fullName evidence="5">AMIN domain-containing protein</fullName>
    </recommendedName>
</protein>
<feature type="region of interest" description="Disordered" evidence="1">
    <location>
        <begin position="30"/>
        <end position="53"/>
    </location>
</feature>
<evidence type="ECO:0008006" key="5">
    <source>
        <dbReference type="Google" id="ProtNLM"/>
    </source>
</evidence>
<evidence type="ECO:0000313" key="3">
    <source>
        <dbReference type="EMBL" id="RUR83174.1"/>
    </source>
</evidence>